<comment type="caution">
    <text evidence="1">The sequence shown here is derived from an EMBL/GenBank/DDBJ whole genome shotgun (WGS) entry which is preliminary data.</text>
</comment>
<sequence length="89" mass="10296">MERLRPKAKSPSGNREAVRKYREKKKAHTAYLEEEVRKLRVVNQQLVMRLQVQATLEAEAARLRNVLIDLRSKIDGELSSSRIESHATL</sequence>
<dbReference type="EMBL" id="CM042882">
    <property type="protein sequence ID" value="KAI4382978.1"/>
    <property type="molecule type" value="Genomic_DNA"/>
</dbReference>
<keyword evidence="2" id="KW-1185">Reference proteome</keyword>
<organism evidence="1 2">
    <name type="scientific">Melastoma candidum</name>
    <dbReference type="NCBI Taxonomy" id="119954"/>
    <lineage>
        <taxon>Eukaryota</taxon>
        <taxon>Viridiplantae</taxon>
        <taxon>Streptophyta</taxon>
        <taxon>Embryophyta</taxon>
        <taxon>Tracheophyta</taxon>
        <taxon>Spermatophyta</taxon>
        <taxon>Magnoliopsida</taxon>
        <taxon>eudicotyledons</taxon>
        <taxon>Gunneridae</taxon>
        <taxon>Pentapetalae</taxon>
        <taxon>rosids</taxon>
        <taxon>malvids</taxon>
        <taxon>Myrtales</taxon>
        <taxon>Melastomataceae</taxon>
        <taxon>Melastomatoideae</taxon>
        <taxon>Melastomateae</taxon>
        <taxon>Melastoma</taxon>
    </lineage>
</organism>
<reference evidence="2" key="1">
    <citation type="journal article" date="2023" name="Front. Plant Sci.">
        <title>Chromosomal-level genome assembly of Melastoma candidum provides insights into trichome evolution.</title>
        <authorList>
            <person name="Zhong Y."/>
            <person name="Wu W."/>
            <person name="Sun C."/>
            <person name="Zou P."/>
            <person name="Liu Y."/>
            <person name="Dai S."/>
            <person name="Zhou R."/>
        </authorList>
    </citation>
    <scope>NUCLEOTIDE SEQUENCE [LARGE SCALE GENOMIC DNA]</scope>
</reference>
<accession>A0ACB9RVC5</accession>
<proteinExistence type="predicted"/>
<gene>
    <name evidence="1" type="ORF">MLD38_008865</name>
</gene>
<protein>
    <submittedName>
        <fullName evidence="1">Uncharacterized protein</fullName>
    </submittedName>
</protein>
<dbReference type="Proteomes" id="UP001057402">
    <property type="component" value="Chromosome 3"/>
</dbReference>
<name>A0ACB9RVC5_9MYRT</name>
<evidence type="ECO:0000313" key="2">
    <source>
        <dbReference type="Proteomes" id="UP001057402"/>
    </source>
</evidence>
<evidence type="ECO:0000313" key="1">
    <source>
        <dbReference type="EMBL" id="KAI4382978.1"/>
    </source>
</evidence>